<dbReference type="InterPro" id="IPR022644">
    <property type="entry name" value="De-COase2_N"/>
</dbReference>
<comment type="catalytic activity">
    <reaction evidence="9">
        <text>L-ornithine + H(+) = putrescine + CO2</text>
        <dbReference type="Rhea" id="RHEA:22964"/>
        <dbReference type="ChEBI" id="CHEBI:15378"/>
        <dbReference type="ChEBI" id="CHEBI:16526"/>
        <dbReference type="ChEBI" id="CHEBI:46911"/>
        <dbReference type="ChEBI" id="CHEBI:326268"/>
        <dbReference type="EC" id="4.1.1.17"/>
    </reaction>
</comment>
<dbReference type="InterPro" id="IPR009006">
    <property type="entry name" value="Ala_racemase/Decarboxylase_C"/>
</dbReference>
<dbReference type="GO" id="GO:0033387">
    <property type="term" value="P:putrescine biosynthetic process from arginine, via ornithine"/>
    <property type="evidence" value="ECO:0007669"/>
    <property type="project" value="TreeGrafter"/>
</dbReference>
<protein>
    <recommendedName>
        <fullName evidence="7">ornithine decarboxylase</fullName>
        <ecNumber evidence="7">4.1.1.17</ecNumber>
    </recommendedName>
</protein>
<comment type="similarity">
    <text evidence="2">Belongs to the Orn/Lys/Arg decarboxylase class-II family.</text>
</comment>
<dbReference type="Pfam" id="PF02784">
    <property type="entry name" value="Orn_Arg_deC_N"/>
    <property type="match status" value="1"/>
</dbReference>
<dbReference type="Gene3D" id="3.20.20.10">
    <property type="entry name" value="Alanine racemase"/>
    <property type="match status" value="1"/>
</dbReference>
<evidence type="ECO:0000256" key="3">
    <source>
        <dbReference type="ARBA" id="ARBA00022898"/>
    </source>
</evidence>
<keyword evidence="4" id="KW-0620">Polyamine biosynthesis</keyword>
<comment type="subunit">
    <text evidence="8">Homodimer. Only the dimer is catalytically active, as the active sites are constructed of residues from both monomers.</text>
</comment>
<dbReference type="InterPro" id="IPR029066">
    <property type="entry name" value="PLP-binding_barrel"/>
</dbReference>
<evidence type="ECO:0000256" key="1">
    <source>
        <dbReference type="ARBA" id="ARBA00001933"/>
    </source>
</evidence>
<evidence type="ECO:0000256" key="2">
    <source>
        <dbReference type="ARBA" id="ARBA00008872"/>
    </source>
</evidence>
<dbReference type="SUPFAM" id="SSF51419">
    <property type="entry name" value="PLP-binding barrel"/>
    <property type="match status" value="1"/>
</dbReference>
<keyword evidence="3" id="KW-0663">Pyridoxal phosphate</keyword>
<dbReference type="GO" id="GO:0004586">
    <property type="term" value="F:ornithine decarboxylase activity"/>
    <property type="evidence" value="ECO:0007669"/>
    <property type="project" value="UniProtKB-EC"/>
</dbReference>
<dbReference type="PANTHER" id="PTHR11482">
    <property type="entry name" value="ARGININE/DIAMINOPIMELATE/ORNITHINE DECARBOXYLASE"/>
    <property type="match status" value="1"/>
</dbReference>
<dbReference type="InterPro" id="IPR000183">
    <property type="entry name" value="Orn/DAP/Arg_de-COase"/>
</dbReference>
<evidence type="ECO:0000259" key="10">
    <source>
        <dbReference type="Pfam" id="PF02784"/>
    </source>
</evidence>
<evidence type="ECO:0000256" key="7">
    <source>
        <dbReference type="ARBA" id="ARBA00034138"/>
    </source>
</evidence>
<evidence type="ECO:0000256" key="9">
    <source>
        <dbReference type="ARBA" id="ARBA00049127"/>
    </source>
</evidence>
<dbReference type="Proteomes" id="UP000887540">
    <property type="component" value="Unplaced"/>
</dbReference>
<evidence type="ECO:0000256" key="4">
    <source>
        <dbReference type="ARBA" id="ARBA00023115"/>
    </source>
</evidence>
<evidence type="ECO:0000256" key="5">
    <source>
        <dbReference type="ARBA" id="ARBA00023239"/>
    </source>
</evidence>
<dbReference type="InterPro" id="IPR022653">
    <property type="entry name" value="De-COase2_pyr-phos_BS"/>
</dbReference>
<keyword evidence="11" id="KW-1185">Reference proteome</keyword>
<evidence type="ECO:0000313" key="11">
    <source>
        <dbReference type="Proteomes" id="UP000887540"/>
    </source>
</evidence>
<comment type="cofactor">
    <cofactor evidence="1">
        <name>pyridoxal 5'-phosphate</name>
        <dbReference type="ChEBI" id="CHEBI:597326"/>
    </cofactor>
</comment>
<dbReference type="PRINTS" id="PR01182">
    <property type="entry name" value="ORNDCRBXLASE"/>
</dbReference>
<organism evidence="11 12">
    <name type="scientific">Acrobeloides nanus</name>
    <dbReference type="NCBI Taxonomy" id="290746"/>
    <lineage>
        <taxon>Eukaryota</taxon>
        <taxon>Metazoa</taxon>
        <taxon>Ecdysozoa</taxon>
        <taxon>Nematoda</taxon>
        <taxon>Chromadorea</taxon>
        <taxon>Rhabditida</taxon>
        <taxon>Tylenchina</taxon>
        <taxon>Cephalobomorpha</taxon>
        <taxon>Cephaloboidea</taxon>
        <taxon>Cephalobidae</taxon>
        <taxon>Acrobeloides</taxon>
    </lineage>
</organism>
<dbReference type="InterPro" id="IPR002433">
    <property type="entry name" value="Orn_de-COase"/>
</dbReference>
<dbReference type="Gene3D" id="2.40.37.10">
    <property type="entry name" value="Lyase, Ornithine Decarboxylase, Chain A, domain 1"/>
    <property type="match status" value="1"/>
</dbReference>
<sequence>MTSFQTEFISGKKIAIFNQQYGNEEIARVIALGKMQKDDEDPFALVNLKLLIDRYNEWKREFPQIQPFYAVKCNDDNVLLKILADLGLGFDCASKAELDMVLKDQLVLPEKIIFAHT</sequence>
<evidence type="ECO:0000256" key="6">
    <source>
        <dbReference type="ARBA" id="ARBA00034115"/>
    </source>
</evidence>
<evidence type="ECO:0000256" key="8">
    <source>
        <dbReference type="ARBA" id="ARBA00046672"/>
    </source>
</evidence>
<name>A0A914E790_9BILA</name>
<proteinExistence type="inferred from homology"/>
<keyword evidence="5" id="KW-0456">Lyase</keyword>
<dbReference type="PROSITE" id="PS00878">
    <property type="entry name" value="ODR_DC_2_1"/>
    <property type="match status" value="1"/>
</dbReference>
<dbReference type="AlphaFoldDB" id="A0A914E790"/>
<accession>A0A914E790</accession>
<dbReference type="WBParaSite" id="ACRNAN_scaffold618.g27901.t1">
    <property type="protein sequence ID" value="ACRNAN_scaffold618.g27901.t1"/>
    <property type="gene ID" value="ACRNAN_scaffold618.g27901"/>
</dbReference>
<comment type="pathway">
    <text evidence="6">Amine and polyamine biosynthesis; putrescine biosynthesis via L-ornithine pathway; putrescine from L-ornithine: step 1/1.</text>
</comment>
<dbReference type="PANTHER" id="PTHR11482:SF6">
    <property type="entry name" value="ORNITHINE DECARBOXYLASE 1-RELATED"/>
    <property type="match status" value="1"/>
</dbReference>
<dbReference type="PRINTS" id="PR01179">
    <property type="entry name" value="ODADCRBXLASE"/>
</dbReference>
<evidence type="ECO:0000313" key="12">
    <source>
        <dbReference type="WBParaSite" id="ACRNAN_scaffold618.g27901.t1"/>
    </source>
</evidence>
<dbReference type="EC" id="4.1.1.17" evidence="7"/>
<reference evidence="12" key="1">
    <citation type="submission" date="2022-11" db="UniProtKB">
        <authorList>
            <consortium name="WormBaseParasite"/>
        </authorList>
    </citation>
    <scope>IDENTIFICATION</scope>
</reference>
<feature type="domain" description="Orn/DAP/Arg decarboxylase 2 N-terminal" evidence="10">
    <location>
        <begin position="51"/>
        <end position="116"/>
    </location>
</feature>
<dbReference type="GO" id="GO:0005737">
    <property type="term" value="C:cytoplasm"/>
    <property type="evidence" value="ECO:0007669"/>
    <property type="project" value="TreeGrafter"/>
</dbReference>